<evidence type="ECO:0000256" key="11">
    <source>
        <dbReference type="ARBA" id="ARBA00023170"/>
    </source>
</evidence>
<keyword evidence="8 14" id="KW-0297">G-protein coupled receptor</keyword>
<dbReference type="OMA" id="YCANNFI"/>
<dbReference type="GeneTree" id="ENSGT00960000186612"/>
<keyword evidence="17" id="KW-1185">Reference proteome</keyword>
<dbReference type="GO" id="GO:0016503">
    <property type="term" value="F:pheromone receptor activity"/>
    <property type="evidence" value="ECO:0007669"/>
    <property type="project" value="InterPro"/>
</dbReference>
<feature type="domain" description="G-protein coupled receptors family 1 profile" evidence="15">
    <location>
        <begin position="23"/>
        <end position="289"/>
    </location>
</feature>
<keyword evidence="11 14" id="KW-0675">Receptor</keyword>
<keyword evidence="7 14" id="KW-1133">Transmembrane helix</keyword>
<feature type="transmembrane region" description="Helical" evidence="14">
    <location>
        <begin position="128"/>
        <end position="148"/>
    </location>
</feature>
<name>Q5J3H4_RAT</name>
<dbReference type="GO" id="GO:0007606">
    <property type="term" value="P:sensory perception of chemical stimulus"/>
    <property type="evidence" value="ECO:0007669"/>
    <property type="project" value="UniProtKB-ARBA"/>
</dbReference>
<comment type="similarity">
    <text evidence="3 14">Belongs to the G-protein coupled receptor 1 family.</text>
</comment>
<evidence type="ECO:0000256" key="9">
    <source>
        <dbReference type="ARBA" id="ARBA00023136"/>
    </source>
</evidence>
<dbReference type="CTD" id="494282"/>
<proteinExistence type="inferred from homology"/>
<reference evidence="16" key="3">
    <citation type="submission" date="2025-09" db="UniProtKB">
        <authorList>
            <consortium name="Ensembl"/>
        </authorList>
    </citation>
    <scope>IDENTIFICATION</scope>
    <source>
        <strain evidence="16">Brown Norway</strain>
    </source>
</reference>
<keyword evidence="12" id="KW-0325">Glycoprotein</keyword>
<dbReference type="GO" id="GO:0019236">
    <property type="term" value="P:response to pheromone"/>
    <property type="evidence" value="ECO:0007669"/>
    <property type="project" value="UniProtKB-KW"/>
</dbReference>
<evidence type="ECO:0000256" key="8">
    <source>
        <dbReference type="ARBA" id="ARBA00023040"/>
    </source>
</evidence>
<comment type="subcellular location">
    <subcellularLocation>
        <location evidence="2 14">Cell membrane</location>
        <topology evidence="2 14">Multi-pass membrane protein</topology>
    </subcellularLocation>
</comment>
<evidence type="ECO:0000256" key="5">
    <source>
        <dbReference type="ARBA" id="ARBA00022507"/>
    </source>
</evidence>
<keyword evidence="13 14" id="KW-0807">Transducer</keyword>
<feature type="transmembrane region" description="Helical" evidence="14">
    <location>
        <begin position="88"/>
        <end position="107"/>
    </location>
</feature>
<evidence type="ECO:0000313" key="18">
    <source>
        <dbReference type="RGD" id="1359582"/>
    </source>
</evidence>
<sequence length="317" mass="36318">MMFPSNTLLGVFFISELCVGVIGNSLLFMVYVHNFLVKAYISRPINPIFMHLVIVNMLTIIFALIPYITSSFGVPNFLDDAGCKAIVYAYRVTRAMSISTTSILSIFQAITITPSNSKWARLKPKLSIWTFDSFLFSWFINLVIYVLLIETVIAKINYTEIEYAYSHVYCGNVPLEYPNVELFLSVIIIRDLFFMAILVWTSLYMVTLLCRHQKRAKHLRNPNLSSQSSPEHKATHTILLIVNCFVFFYLLNNFSTIYDKFCTNERMPSWGAIIAIVASLYPTLCPFLLLNTHKIISQYISSLPILRITCYQRAVGD</sequence>
<dbReference type="PANTHER" id="PTHR24062">
    <property type="entry name" value="VOMERONASAL TYPE-1 RECEPTOR"/>
    <property type="match status" value="1"/>
</dbReference>
<dbReference type="PhylomeDB" id="Q5J3H4"/>
<dbReference type="HOGENOM" id="CLU_058641_1_0_1"/>
<evidence type="ECO:0000256" key="12">
    <source>
        <dbReference type="ARBA" id="ARBA00023180"/>
    </source>
</evidence>
<dbReference type="OrthoDB" id="9606139at2759"/>
<keyword evidence="4 14" id="KW-1003">Cell membrane</keyword>
<dbReference type="GlyGen" id="Q5J3H4">
    <property type="glycosylation" value="1 site"/>
</dbReference>
<keyword evidence="5 14" id="KW-0589">Pheromone response</keyword>
<dbReference type="RGD" id="1359582">
    <property type="gene designation" value="Vom1r61"/>
</dbReference>
<organism evidence="16 17">
    <name type="scientific">Rattus norvegicus</name>
    <name type="common">Rat</name>
    <dbReference type="NCBI Taxonomy" id="10116"/>
    <lineage>
        <taxon>Eukaryota</taxon>
        <taxon>Metazoa</taxon>
        <taxon>Chordata</taxon>
        <taxon>Craniata</taxon>
        <taxon>Vertebrata</taxon>
        <taxon>Euteleostomi</taxon>
        <taxon>Mammalia</taxon>
        <taxon>Eutheria</taxon>
        <taxon>Euarchontoglires</taxon>
        <taxon>Glires</taxon>
        <taxon>Rodentia</taxon>
        <taxon>Myomorpha</taxon>
        <taxon>Muroidea</taxon>
        <taxon>Muridae</taxon>
        <taxon>Murinae</taxon>
        <taxon>Rattus</taxon>
    </lineage>
</organism>
<evidence type="ECO:0000256" key="14">
    <source>
        <dbReference type="RuleBase" id="RU364061"/>
    </source>
</evidence>
<dbReference type="PRINTS" id="PR01534">
    <property type="entry name" value="VOMERONASL1R"/>
</dbReference>
<feature type="transmembrane region" description="Helical" evidence="14">
    <location>
        <begin position="12"/>
        <end position="36"/>
    </location>
</feature>
<dbReference type="GeneID" id="494282"/>
<dbReference type="AlphaFoldDB" id="Q5J3H4"/>
<dbReference type="Gene3D" id="1.20.1070.10">
    <property type="entry name" value="Rhodopsin 7-helix transmembrane proteins"/>
    <property type="match status" value="1"/>
</dbReference>
<dbReference type="Proteomes" id="UP000002494">
    <property type="component" value="Chromosome 1"/>
</dbReference>
<comment type="function">
    <text evidence="1">Putative pheromone receptor implicated in the regulation of social as well as reproductive behavior.</text>
</comment>
<dbReference type="GO" id="GO:0005886">
    <property type="term" value="C:plasma membrane"/>
    <property type="evidence" value="ECO:0000318"/>
    <property type="project" value="GO_Central"/>
</dbReference>
<evidence type="ECO:0000256" key="1">
    <source>
        <dbReference type="ARBA" id="ARBA00002233"/>
    </source>
</evidence>
<protein>
    <recommendedName>
        <fullName evidence="14">Vomeronasal type-1 receptor</fullName>
    </recommendedName>
</protein>
<gene>
    <name evidence="16 18" type="primary">Vom1r61</name>
</gene>
<evidence type="ECO:0000256" key="6">
    <source>
        <dbReference type="ARBA" id="ARBA00022692"/>
    </source>
</evidence>
<evidence type="ECO:0000256" key="2">
    <source>
        <dbReference type="ARBA" id="ARBA00004651"/>
    </source>
</evidence>
<evidence type="ECO:0000259" key="15">
    <source>
        <dbReference type="PROSITE" id="PS50262"/>
    </source>
</evidence>
<dbReference type="Ensembl" id="ENSRNOT00000018981.6">
    <property type="protein sequence ID" value="ENSRNOP00000018981.4"/>
    <property type="gene ID" value="ENSRNOG00000014181.6"/>
</dbReference>
<feature type="transmembrane region" description="Helical" evidence="14">
    <location>
        <begin position="182"/>
        <end position="210"/>
    </location>
</feature>
<dbReference type="RefSeq" id="NP_001008935.1">
    <property type="nucleotide sequence ID" value="NM_001008935.2"/>
</dbReference>
<keyword evidence="6 14" id="KW-0812">Transmembrane</keyword>
<dbReference type="PROSITE" id="PS50262">
    <property type="entry name" value="G_PROTEIN_RECEP_F1_2"/>
    <property type="match status" value="1"/>
</dbReference>
<evidence type="ECO:0000256" key="7">
    <source>
        <dbReference type="ARBA" id="ARBA00022989"/>
    </source>
</evidence>
<dbReference type="GO" id="GO:0005550">
    <property type="term" value="F:pheromone binding"/>
    <property type="evidence" value="ECO:0000318"/>
    <property type="project" value="GO_Central"/>
</dbReference>
<keyword evidence="9 14" id="KW-0472">Membrane</keyword>
<keyword evidence="10" id="KW-1015">Disulfide bond</keyword>
<dbReference type="AGR" id="RGD:1359582"/>
<dbReference type="UCSC" id="RGD:1359582">
    <property type="organism name" value="rat"/>
</dbReference>
<reference evidence="16" key="1">
    <citation type="submission" date="2024-01" db="EMBL/GenBank/DDBJ databases">
        <title>GRCr8: a new rat reference genome assembly contstructed from accurate long reads and long range scaffolding.</title>
        <authorList>
            <person name="Doris P.A."/>
            <person name="Kalbfleisch T."/>
            <person name="Li K."/>
            <person name="Howe K."/>
            <person name="Wood J."/>
        </authorList>
    </citation>
    <scope>NUCLEOTIDE SEQUENCE [LARGE SCALE GENOMIC DNA]</scope>
    <source>
        <strain evidence="16">Brown Norway</strain>
    </source>
</reference>
<dbReference type="SUPFAM" id="SSF81321">
    <property type="entry name" value="Family A G protein-coupled receptor-like"/>
    <property type="match status" value="1"/>
</dbReference>
<dbReference type="SMR" id="Q5J3H4"/>
<evidence type="ECO:0000313" key="17">
    <source>
        <dbReference type="Proteomes" id="UP000002494"/>
    </source>
</evidence>
<dbReference type="InterPro" id="IPR004072">
    <property type="entry name" value="Vmron_rcpt_1"/>
</dbReference>
<dbReference type="STRING" id="10116.ENSRNOP00000018981"/>
<feature type="transmembrane region" description="Helical" evidence="14">
    <location>
        <begin position="270"/>
        <end position="290"/>
    </location>
</feature>
<feature type="transmembrane region" description="Helical" evidence="14">
    <location>
        <begin position="48"/>
        <end position="68"/>
    </location>
</feature>
<dbReference type="KEGG" id="rno:494282"/>
<dbReference type="InterPro" id="IPR017452">
    <property type="entry name" value="GPCR_Rhodpsn_7TM"/>
</dbReference>
<accession>Q5J3H4</accession>
<feature type="transmembrane region" description="Helical" evidence="14">
    <location>
        <begin position="238"/>
        <end position="258"/>
    </location>
</feature>
<evidence type="ECO:0000256" key="13">
    <source>
        <dbReference type="ARBA" id="ARBA00023224"/>
    </source>
</evidence>
<dbReference type="eggNOG" id="ENOG502RD1P">
    <property type="taxonomic scope" value="Eukaryota"/>
</dbReference>
<evidence type="ECO:0000256" key="10">
    <source>
        <dbReference type="ARBA" id="ARBA00023157"/>
    </source>
</evidence>
<dbReference type="PaxDb" id="10116-ENSRNOP00000018981"/>
<evidence type="ECO:0000256" key="4">
    <source>
        <dbReference type="ARBA" id="ARBA00022475"/>
    </source>
</evidence>
<reference evidence="16" key="2">
    <citation type="submission" date="2025-08" db="UniProtKB">
        <authorList>
            <consortium name="Ensembl"/>
        </authorList>
    </citation>
    <scope>IDENTIFICATION</scope>
    <source>
        <strain evidence="16">Brown Norway</strain>
    </source>
</reference>
<dbReference type="Pfam" id="PF03402">
    <property type="entry name" value="V1R"/>
    <property type="match status" value="1"/>
</dbReference>
<evidence type="ECO:0000313" key="16">
    <source>
        <dbReference type="Ensembl" id="ENSRNOP00000018981.4"/>
    </source>
</evidence>
<evidence type="ECO:0000256" key="3">
    <source>
        <dbReference type="ARBA" id="ARBA00010663"/>
    </source>
</evidence>
<dbReference type="FunFam" id="1.20.1070.10:FF:000033">
    <property type="entry name" value="Vomeronasal type-1 receptor"/>
    <property type="match status" value="1"/>
</dbReference>